<dbReference type="InterPro" id="IPR012910">
    <property type="entry name" value="Plug_dom"/>
</dbReference>
<proteinExistence type="predicted"/>
<dbReference type="AlphaFoldDB" id="A0A5J4SZ53"/>
<comment type="caution">
    <text evidence="2">The sequence shown here is derived from an EMBL/GenBank/DDBJ whole genome shotgun (WGS) entry which is preliminary data.</text>
</comment>
<evidence type="ECO:0000313" key="2">
    <source>
        <dbReference type="EMBL" id="KAA6350771.1"/>
    </source>
</evidence>
<dbReference type="NCBIfam" id="TIGR04056">
    <property type="entry name" value="OMP_RagA_SusC"/>
    <property type="match status" value="1"/>
</dbReference>
<reference evidence="2" key="1">
    <citation type="submission" date="2019-03" db="EMBL/GenBank/DDBJ databases">
        <title>Single cell metagenomics reveals metabolic interactions within the superorganism composed of flagellate Streblomastix strix and complex community of Bacteroidetes bacteria on its surface.</title>
        <authorList>
            <person name="Treitli S.C."/>
            <person name="Kolisko M."/>
            <person name="Husnik F."/>
            <person name="Keeling P."/>
            <person name="Hampl V."/>
        </authorList>
    </citation>
    <scope>NUCLEOTIDE SEQUENCE</scope>
    <source>
        <strain evidence="2">STM</strain>
    </source>
</reference>
<dbReference type="InterPro" id="IPR018247">
    <property type="entry name" value="EF_Hand_1_Ca_BS"/>
</dbReference>
<dbReference type="Pfam" id="PF07715">
    <property type="entry name" value="Plug"/>
    <property type="match status" value="1"/>
</dbReference>
<dbReference type="InterPro" id="IPR039426">
    <property type="entry name" value="TonB-dep_rcpt-like"/>
</dbReference>
<dbReference type="PROSITE" id="PS00018">
    <property type="entry name" value="EF_HAND_1"/>
    <property type="match status" value="1"/>
</dbReference>
<feature type="domain" description="TonB-dependent receptor plug" evidence="1">
    <location>
        <begin position="136"/>
        <end position="243"/>
    </location>
</feature>
<dbReference type="Gene3D" id="2.170.130.10">
    <property type="entry name" value="TonB-dependent receptor, plug domain"/>
    <property type="match status" value="1"/>
</dbReference>
<organism evidence="2">
    <name type="scientific">termite gut metagenome</name>
    <dbReference type="NCBI Taxonomy" id="433724"/>
    <lineage>
        <taxon>unclassified sequences</taxon>
        <taxon>metagenomes</taxon>
        <taxon>organismal metagenomes</taxon>
    </lineage>
</organism>
<dbReference type="InterPro" id="IPR023997">
    <property type="entry name" value="TonB-dep_OMP_SusC/RagA_CS"/>
</dbReference>
<dbReference type="Pfam" id="PF13715">
    <property type="entry name" value="CarbopepD_reg_2"/>
    <property type="match status" value="1"/>
</dbReference>
<name>A0A5J4SZ53_9ZZZZ</name>
<dbReference type="InterPro" id="IPR023996">
    <property type="entry name" value="TonB-dep_OMP_SusC/RagA"/>
</dbReference>
<dbReference type="InterPro" id="IPR008969">
    <property type="entry name" value="CarboxyPept-like_regulatory"/>
</dbReference>
<protein>
    <submittedName>
        <fullName evidence="2">TonB-dependent receptor SusC</fullName>
    </submittedName>
</protein>
<dbReference type="NCBIfam" id="TIGR04057">
    <property type="entry name" value="SusC_RagA_signa"/>
    <property type="match status" value="1"/>
</dbReference>
<keyword evidence="2" id="KW-0675">Receptor</keyword>
<gene>
    <name evidence="2" type="ORF">EZS27_001875</name>
</gene>
<dbReference type="InterPro" id="IPR037066">
    <property type="entry name" value="Plug_dom_sf"/>
</dbReference>
<dbReference type="SUPFAM" id="SSF49464">
    <property type="entry name" value="Carboxypeptidase regulatory domain-like"/>
    <property type="match status" value="1"/>
</dbReference>
<evidence type="ECO:0000259" key="1">
    <source>
        <dbReference type="Pfam" id="PF07715"/>
    </source>
</evidence>
<sequence>MYKNKLNIIRRRCKLLKTGFHFLLFALTVSIASPVFSNPDQQTTTAKGKVIDTDGVSVIGASVMVRGANGKGGITDVNGNFSIPGVSIGATLDFSFIGYVKTDKKFDGKEMIVIMMEDVTTLGEVEVVAFGVQKKESVIGAITTIAPGALKVPSSNLTTAFAGRMAGIISYQRSGEPGADDASFFIRGITTFGYNNKPLILIDNIELTTADLSRLNSDDIESFSIMKDATATALYGARGANGVIYVKTKEGQRGKAKLNIRVESSLSQATKEIELADPITYMKDYNEAIVTRDPSLPLYFSRDKIDKTVPGSNSLIYPSTDWKEELLKDFTMNQRVNLNISGGGEIARYYVAASFSQDNGILEQDKNNNFNTNINLQKYTLRSNVNIDITKTTELLVRLSGAFDDYTGPVTSGTDLYNMIMKSSPVLFPAKYPVDEAHQYVKHTLFGNSPDGTMYLNPYAEMVRGYKEYERSNIGAQVELKQDLKFITKGLSVRGLVNVSRISYYEQPRWYTPYYYGITSYDPYSGEYQIEVLNANTGAYGGTEYLTYDTSKGTKTINSTTYIEAAANYSRDFDKHGVSGLLVLQMSNRKNPNSSTLQSSLPYKNMGLSGRFTYAFDSRFFTEFNFGYNGSERFAAENRWGFFPSMGAGWMISNEKFMEPLQSTISKMKLRASYGLVGNDNIGEDRFYYMSEVSMNSTFKTASFGYNQGAYSRNGVSVTRYSNPGITWEEATKANYALELSLWNELNMTFEYYTEKRKNILQERTDISSTMGLTAKPYANLGQSKGSGIDVAIDYNKTIGKKGWVQARANLTYATSEYTAYEQMVWRNEPWKSRIGYSTSQTWGYIAEGLFIDDADMANSPAQFGNYMAGDIKYRDVNRDGVITEADMVPIGYPTTPEITYGFGPSFGFGNWDFSFFFQGSARSSFWLDYSRMSPFFRASGSNGMGGDYGSNKMVTVNNLAKVIADNHWTEDNRNAYAMWPRLSTSSITNNNRTNTWYMRDGSFLRFKQLEMGYTLPKELTRKAGMTSLRFYFSGTNLFSVSKFKDWDIEMAGNGLGYPLQRVYNIGLNLTF</sequence>
<accession>A0A5J4SZ53</accession>
<dbReference type="SUPFAM" id="SSF56935">
    <property type="entry name" value="Porins"/>
    <property type="match status" value="1"/>
</dbReference>
<dbReference type="PROSITE" id="PS52016">
    <property type="entry name" value="TONB_DEPENDENT_REC_3"/>
    <property type="match status" value="1"/>
</dbReference>
<dbReference type="FunFam" id="2.170.130.10:FF:000003">
    <property type="entry name" value="SusC/RagA family TonB-linked outer membrane protein"/>
    <property type="match status" value="1"/>
</dbReference>
<dbReference type="EMBL" id="SNRY01000023">
    <property type="protein sequence ID" value="KAA6350771.1"/>
    <property type="molecule type" value="Genomic_DNA"/>
</dbReference>